<feature type="compositionally biased region" description="Polar residues" evidence="1">
    <location>
        <begin position="269"/>
        <end position="278"/>
    </location>
</feature>
<feature type="region of interest" description="Disordered" evidence="1">
    <location>
        <begin position="506"/>
        <end position="593"/>
    </location>
</feature>
<gene>
    <name evidence="2" type="ORF">JR316_007203</name>
</gene>
<sequence length="751" mass="81398">MSSNQDIINLGAQVSPVSLPNSKKPPFPQLPAFPEKDLYDLDLSLVQRPISGLSPTENKVLSMRANYPSRKTLTSHVASENIRDRGQRVKEEDRAITPVGDRGSAVVDFIKALSTNGENQHSGRYFGQYSSDLRNKQDSLFRLFYLFRPDPRKDDIRQLIGRLTGDETDMLTLSDPQTGLIKLAPFTVPMEIIEQGCKYILTGDQTGLGIVAKVLLGTSNVNNAAHPVGSPSSQTPYIPDPLRTIPSNDLGLPLHNLSISANARRPNDTIPSNDNIGSQRIPGHQYSPDPSLGLQQSPRPTVVPVDDPFHSLRHASLQPDIGSHMSVRSALRGTPSVPETITGPSSRAHAQAETTSPRSQPLGFMTSPVAEVVSNDLVYQGPARHQPESISQVMGQQHYMSSGEPESISQAPAVQRRSMQPVSISQVLSQPYNTLSVEPQSILPAPVVGHQMPLAESVPVVGQLQYMSQSAAVPQSISQAPQSISHAQAPQSILQAPQSISQAPQLISQAPQSISQAPHSISHAQPPQSISQAPASPSTWIHNTGMSSLTSNPQPISASPSVGHNQTSVTPVSHDGPQAPVPSSSTSTANVQSLDPIHPTSVAVLSNAPNQTPMEPSEPVTLLKQEIATFKEAGVTHTFRWFQTLSSTKISQPLLPAQHLPAKLGDVYFHSTTPEQSLLTSQCWFFGNGDKWHDVTEMYGKFITPGISHPTFLGRRLNATASDSTPNWIKEQTWETYKREHAKKEKKKLTG</sequence>
<dbReference type="AlphaFoldDB" id="A0A8H8CJC1"/>
<feature type="region of interest" description="Disordered" evidence="1">
    <location>
        <begin position="263"/>
        <end position="303"/>
    </location>
</feature>
<evidence type="ECO:0000256" key="1">
    <source>
        <dbReference type="SAM" id="MobiDB-lite"/>
    </source>
</evidence>
<reference evidence="2" key="1">
    <citation type="submission" date="2021-02" db="EMBL/GenBank/DDBJ databases">
        <title>Psilocybe cubensis genome.</title>
        <authorList>
            <person name="Mckernan K.J."/>
            <person name="Crawford S."/>
            <person name="Trippe A."/>
            <person name="Kane L.T."/>
            <person name="Mclaughlin S."/>
        </authorList>
    </citation>
    <scope>NUCLEOTIDE SEQUENCE [LARGE SCALE GENOMIC DNA]</scope>
    <source>
        <strain evidence="2">MGC-MH-2018</strain>
    </source>
</reference>
<proteinExistence type="predicted"/>
<feature type="compositionally biased region" description="Polar residues" evidence="1">
    <location>
        <begin position="506"/>
        <end position="519"/>
    </location>
</feature>
<accession>A0A8H8CJC1</accession>
<protein>
    <submittedName>
        <fullName evidence="2">Uncharacterized protein</fullName>
    </submittedName>
</protein>
<feature type="compositionally biased region" description="Polar residues" evidence="1">
    <location>
        <begin position="539"/>
        <end position="571"/>
    </location>
</feature>
<name>A0A8H8CJC1_PSICU</name>
<evidence type="ECO:0000313" key="2">
    <source>
        <dbReference type="EMBL" id="KAG5168602.1"/>
    </source>
</evidence>
<organism evidence="2">
    <name type="scientific">Psilocybe cubensis</name>
    <name type="common">Psychedelic mushroom</name>
    <name type="synonym">Stropharia cubensis</name>
    <dbReference type="NCBI Taxonomy" id="181762"/>
    <lineage>
        <taxon>Eukaryota</taxon>
        <taxon>Fungi</taxon>
        <taxon>Dikarya</taxon>
        <taxon>Basidiomycota</taxon>
        <taxon>Agaricomycotina</taxon>
        <taxon>Agaricomycetes</taxon>
        <taxon>Agaricomycetidae</taxon>
        <taxon>Agaricales</taxon>
        <taxon>Agaricineae</taxon>
        <taxon>Strophariaceae</taxon>
        <taxon>Psilocybe</taxon>
    </lineage>
</organism>
<feature type="compositionally biased region" description="Low complexity" evidence="1">
    <location>
        <begin position="520"/>
        <end position="538"/>
    </location>
</feature>
<dbReference type="EMBL" id="JAFIQS010000006">
    <property type="protein sequence ID" value="KAG5168602.1"/>
    <property type="molecule type" value="Genomic_DNA"/>
</dbReference>
<feature type="compositionally biased region" description="Polar residues" evidence="1">
    <location>
        <begin position="581"/>
        <end position="593"/>
    </location>
</feature>
<feature type="region of interest" description="Disordered" evidence="1">
    <location>
        <begin position="333"/>
        <end position="363"/>
    </location>
</feature>
<comment type="caution">
    <text evidence="2">The sequence shown here is derived from an EMBL/GenBank/DDBJ whole genome shotgun (WGS) entry which is preliminary data.</text>
</comment>